<proteinExistence type="inferred from homology"/>
<comment type="subunit">
    <text evidence="3 10">Monomer.</text>
</comment>
<dbReference type="GO" id="GO:0006424">
    <property type="term" value="P:glutamyl-tRNA aminoacylation"/>
    <property type="evidence" value="ECO:0007669"/>
    <property type="project" value="UniProtKB-UniRule"/>
</dbReference>
<dbReference type="InterPro" id="IPR020058">
    <property type="entry name" value="Glu/Gln-tRNA-synth_Ib_cat-dom"/>
</dbReference>
<keyword evidence="4 10" id="KW-0963">Cytoplasm</keyword>
<evidence type="ECO:0000256" key="9">
    <source>
        <dbReference type="ARBA" id="ARBA00023146"/>
    </source>
</evidence>
<evidence type="ECO:0000259" key="11">
    <source>
        <dbReference type="Pfam" id="PF00749"/>
    </source>
</evidence>
<gene>
    <name evidence="10 13" type="primary">gltX</name>
    <name evidence="13" type="ORF">MNODULE_09035</name>
</gene>
<name>A0A7X6IAV9_9BACT</name>
<evidence type="ECO:0000256" key="3">
    <source>
        <dbReference type="ARBA" id="ARBA00011245"/>
    </source>
</evidence>
<dbReference type="InterPro" id="IPR000924">
    <property type="entry name" value="Glu/Gln-tRNA-synth"/>
</dbReference>
<dbReference type="EMBL" id="VTOW01000001">
    <property type="protein sequence ID" value="NKE70881.1"/>
    <property type="molecule type" value="Genomic_DNA"/>
</dbReference>
<keyword evidence="5 10" id="KW-0436">Ligase</keyword>
<dbReference type="InterPro" id="IPR008925">
    <property type="entry name" value="aa_tRNA-synth_I_cd-bd_sf"/>
</dbReference>
<dbReference type="PANTHER" id="PTHR43311">
    <property type="entry name" value="GLUTAMATE--TRNA LIGASE"/>
    <property type="match status" value="1"/>
</dbReference>
<dbReference type="SUPFAM" id="SSF52374">
    <property type="entry name" value="Nucleotidylyl transferase"/>
    <property type="match status" value="1"/>
</dbReference>
<feature type="binding site" evidence="10">
    <location>
        <position position="247"/>
    </location>
    <ligand>
        <name>ATP</name>
        <dbReference type="ChEBI" id="CHEBI:30616"/>
    </ligand>
</feature>
<dbReference type="InterPro" id="IPR045462">
    <property type="entry name" value="aa-tRNA-synth_I_cd-bd"/>
</dbReference>
<organism evidence="13 14">
    <name type="scientific">Candidatus Manganitrophus noduliformans</name>
    <dbReference type="NCBI Taxonomy" id="2606439"/>
    <lineage>
        <taxon>Bacteria</taxon>
        <taxon>Pseudomonadati</taxon>
        <taxon>Nitrospirota</taxon>
        <taxon>Nitrospiria</taxon>
        <taxon>Candidatus Troglogloeales</taxon>
        <taxon>Candidatus Manganitrophaceae</taxon>
        <taxon>Candidatus Manganitrophus</taxon>
    </lineage>
</organism>
<evidence type="ECO:0000256" key="4">
    <source>
        <dbReference type="ARBA" id="ARBA00022490"/>
    </source>
</evidence>
<dbReference type="InterPro" id="IPR033910">
    <property type="entry name" value="GluRS_core"/>
</dbReference>
<evidence type="ECO:0000256" key="7">
    <source>
        <dbReference type="ARBA" id="ARBA00022840"/>
    </source>
</evidence>
<dbReference type="Pfam" id="PF00749">
    <property type="entry name" value="tRNA-synt_1c"/>
    <property type="match status" value="1"/>
</dbReference>
<dbReference type="GO" id="GO:0005524">
    <property type="term" value="F:ATP binding"/>
    <property type="evidence" value="ECO:0007669"/>
    <property type="project" value="UniProtKB-UniRule"/>
</dbReference>
<dbReference type="InterPro" id="IPR014729">
    <property type="entry name" value="Rossmann-like_a/b/a_fold"/>
</dbReference>
<dbReference type="InterPro" id="IPR001412">
    <property type="entry name" value="aa-tRNA-synth_I_CS"/>
</dbReference>
<feature type="domain" description="Aminoacyl-tRNA synthetase class I anticodon-binding" evidence="12">
    <location>
        <begin position="325"/>
        <end position="467"/>
    </location>
</feature>
<dbReference type="FunFam" id="3.40.50.620:FF:000007">
    <property type="entry name" value="Glutamate--tRNA ligase"/>
    <property type="match status" value="1"/>
</dbReference>
<comment type="caution">
    <text evidence="13">The sequence shown here is derived from an EMBL/GenBank/DDBJ whole genome shotgun (WGS) entry which is preliminary data.</text>
</comment>
<dbReference type="InterPro" id="IPR004527">
    <property type="entry name" value="Glu-tRNA-ligase_bac/mito"/>
</dbReference>
<dbReference type="PRINTS" id="PR00987">
    <property type="entry name" value="TRNASYNTHGLU"/>
</dbReference>
<keyword evidence="14" id="KW-1185">Reference proteome</keyword>
<comment type="subcellular location">
    <subcellularLocation>
        <location evidence="1 10">Cytoplasm</location>
    </subcellularLocation>
</comment>
<dbReference type="RefSeq" id="WP_168059112.1">
    <property type="nucleotide sequence ID" value="NZ_VTOW01000001.1"/>
</dbReference>
<accession>A0A7X6IAV9</accession>
<keyword evidence="7 10" id="KW-0067">ATP-binding</keyword>
<dbReference type="EC" id="6.1.1.17" evidence="10"/>
<dbReference type="NCBIfam" id="TIGR00464">
    <property type="entry name" value="gltX_bact"/>
    <property type="match status" value="1"/>
</dbReference>
<dbReference type="CDD" id="cd00808">
    <property type="entry name" value="GluRS_core"/>
    <property type="match status" value="1"/>
</dbReference>
<keyword evidence="6 10" id="KW-0547">Nucleotide-binding</keyword>
<evidence type="ECO:0000259" key="12">
    <source>
        <dbReference type="Pfam" id="PF19269"/>
    </source>
</evidence>
<dbReference type="GO" id="GO:0005829">
    <property type="term" value="C:cytosol"/>
    <property type="evidence" value="ECO:0007669"/>
    <property type="project" value="TreeGrafter"/>
</dbReference>
<dbReference type="SUPFAM" id="SSF48163">
    <property type="entry name" value="An anticodon-binding domain of class I aminoacyl-tRNA synthetases"/>
    <property type="match status" value="1"/>
</dbReference>
<feature type="domain" description="Glutamyl/glutaminyl-tRNA synthetase class Ib catalytic" evidence="11">
    <location>
        <begin position="5"/>
        <end position="312"/>
    </location>
</feature>
<keyword evidence="8 10" id="KW-0648">Protein biosynthesis</keyword>
<evidence type="ECO:0000256" key="5">
    <source>
        <dbReference type="ARBA" id="ARBA00022598"/>
    </source>
</evidence>
<evidence type="ECO:0000313" key="13">
    <source>
        <dbReference type="EMBL" id="NKE70881.1"/>
    </source>
</evidence>
<feature type="short sequence motif" description="'HIGH' region" evidence="10">
    <location>
        <begin position="11"/>
        <end position="21"/>
    </location>
</feature>
<sequence>MSSDVRVRFAPSPTGYLHIGGARTALFNWLFARHHGGKFFLRIEDTDRSRSTDEAIEAIIDGMRWFGLDWDKWEGSDKDPIRQTDRFDLYRQKVRELLDRGLAYHCYCTAEELDARRKEAMAQGKVPRYDGRCRLLTAPVPGKEAAIRFKASSEGEIVIDDMVKGKVVFDAGTVDDLIILRSDGTPTYNFCVVVDDVDMQISHVIRGDDHLNNTPRQIQLYQALGYPLPRFGHVSMILGPDKARLSKRHGATAIQQYREEGYLPEAMVNYLVRLGWSHKDQEIFSLPELIEKFSIEQVGASAAVFNPEKLIWLNAHYIKTGDPKRLAQLLLPHLERLGVASDQIDLARLTQIVVALRERTRTLKEMADSAVYFFTDEITIDEKAQKLLTPEALPVLKAVRDRLAETPFEHAPLEEAFRSISEALGLKLAQIAQPVRAAVTGKTVSPGIFDVLMILGKEKSLKRLDRQVAQFTAK</sequence>
<dbReference type="GO" id="GO:0008270">
    <property type="term" value="F:zinc ion binding"/>
    <property type="evidence" value="ECO:0007669"/>
    <property type="project" value="InterPro"/>
</dbReference>
<dbReference type="Gene3D" id="1.10.10.350">
    <property type="match status" value="1"/>
</dbReference>
<comment type="catalytic activity">
    <reaction evidence="10">
        <text>tRNA(Glu) + L-glutamate + ATP = L-glutamyl-tRNA(Glu) + AMP + diphosphate</text>
        <dbReference type="Rhea" id="RHEA:23540"/>
        <dbReference type="Rhea" id="RHEA-COMP:9663"/>
        <dbReference type="Rhea" id="RHEA-COMP:9680"/>
        <dbReference type="ChEBI" id="CHEBI:29985"/>
        <dbReference type="ChEBI" id="CHEBI:30616"/>
        <dbReference type="ChEBI" id="CHEBI:33019"/>
        <dbReference type="ChEBI" id="CHEBI:78442"/>
        <dbReference type="ChEBI" id="CHEBI:78520"/>
        <dbReference type="ChEBI" id="CHEBI:456215"/>
        <dbReference type="EC" id="6.1.1.17"/>
    </reaction>
</comment>
<dbReference type="PANTHER" id="PTHR43311:SF2">
    <property type="entry name" value="GLUTAMATE--TRNA LIGASE, MITOCHONDRIAL-RELATED"/>
    <property type="match status" value="1"/>
</dbReference>
<protein>
    <recommendedName>
        <fullName evidence="10">Glutamate--tRNA ligase</fullName>
        <ecNumber evidence="10">6.1.1.17</ecNumber>
    </recommendedName>
    <alternativeName>
        <fullName evidence="10">Glutamyl-tRNA synthetase</fullName>
        <shortName evidence="10">GluRS</shortName>
    </alternativeName>
</protein>
<evidence type="ECO:0000256" key="10">
    <source>
        <dbReference type="HAMAP-Rule" id="MF_00022"/>
    </source>
</evidence>
<evidence type="ECO:0000256" key="2">
    <source>
        <dbReference type="ARBA" id="ARBA00007894"/>
    </source>
</evidence>
<dbReference type="HAMAP" id="MF_00022">
    <property type="entry name" value="Glu_tRNA_synth_type1"/>
    <property type="match status" value="1"/>
</dbReference>
<dbReference type="AlphaFoldDB" id="A0A7X6IAV9"/>
<evidence type="ECO:0000256" key="6">
    <source>
        <dbReference type="ARBA" id="ARBA00022741"/>
    </source>
</evidence>
<evidence type="ECO:0000313" key="14">
    <source>
        <dbReference type="Proteomes" id="UP000534783"/>
    </source>
</evidence>
<comment type="similarity">
    <text evidence="2 10">Belongs to the class-I aminoacyl-tRNA synthetase family. Glutamate--tRNA ligase type 1 subfamily.</text>
</comment>
<dbReference type="GO" id="GO:0000049">
    <property type="term" value="F:tRNA binding"/>
    <property type="evidence" value="ECO:0007669"/>
    <property type="project" value="InterPro"/>
</dbReference>
<evidence type="ECO:0000256" key="8">
    <source>
        <dbReference type="ARBA" id="ARBA00022917"/>
    </source>
</evidence>
<dbReference type="PROSITE" id="PS00178">
    <property type="entry name" value="AA_TRNA_LIGASE_I"/>
    <property type="match status" value="1"/>
</dbReference>
<comment type="caution">
    <text evidence="10">Lacks conserved residue(s) required for the propagation of feature annotation.</text>
</comment>
<reference evidence="13 14" key="1">
    <citation type="journal article" date="2020" name="Nature">
        <title>Bacterial chemolithoautotrophy via manganese oxidation.</title>
        <authorList>
            <person name="Yu H."/>
            <person name="Leadbetter J.R."/>
        </authorList>
    </citation>
    <scope>NUCLEOTIDE SEQUENCE [LARGE SCALE GENOMIC DNA]</scope>
    <source>
        <strain evidence="13 14">Mn-1</strain>
    </source>
</reference>
<dbReference type="Proteomes" id="UP000534783">
    <property type="component" value="Unassembled WGS sequence"/>
</dbReference>
<dbReference type="InterPro" id="IPR020751">
    <property type="entry name" value="aa-tRNA-synth_I_codon-bd_sub2"/>
</dbReference>
<evidence type="ECO:0000256" key="1">
    <source>
        <dbReference type="ARBA" id="ARBA00004496"/>
    </source>
</evidence>
<dbReference type="GO" id="GO:0004818">
    <property type="term" value="F:glutamate-tRNA ligase activity"/>
    <property type="evidence" value="ECO:0007669"/>
    <property type="project" value="UniProtKB-UniRule"/>
</dbReference>
<dbReference type="Gene3D" id="3.40.50.620">
    <property type="entry name" value="HUPs"/>
    <property type="match status" value="1"/>
</dbReference>
<dbReference type="Pfam" id="PF19269">
    <property type="entry name" value="Anticodon_2"/>
    <property type="match status" value="1"/>
</dbReference>
<comment type="function">
    <text evidence="10">Catalyzes the attachment of glutamate to tRNA(Glu) in a two-step reaction: glutamate is first activated by ATP to form Glu-AMP and then transferred to the acceptor end of tRNA(Glu).</text>
</comment>
<keyword evidence="9 10" id="KW-0030">Aminoacyl-tRNA synthetase</keyword>
<feature type="short sequence motif" description="'KMSKS' region" evidence="10">
    <location>
        <begin position="244"/>
        <end position="248"/>
    </location>
</feature>
<dbReference type="InterPro" id="IPR049940">
    <property type="entry name" value="GluQ/Sye"/>
</dbReference>